<proteinExistence type="predicted"/>
<evidence type="ECO:0000313" key="7">
    <source>
        <dbReference type="EMBL" id="VVU48595.1"/>
    </source>
</evidence>
<gene>
    <name evidence="7" type="ORF">BAN20980_01294</name>
</gene>
<evidence type="ECO:0000256" key="6">
    <source>
        <dbReference type="SAM" id="Phobius"/>
    </source>
</evidence>
<keyword evidence="3 6" id="KW-0812">Transmembrane</keyword>
<keyword evidence="4 6" id="KW-1133">Transmembrane helix</keyword>
<feature type="transmembrane region" description="Helical" evidence="6">
    <location>
        <begin position="84"/>
        <end position="104"/>
    </location>
</feature>
<evidence type="ECO:0000256" key="3">
    <source>
        <dbReference type="ARBA" id="ARBA00022692"/>
    </source>
</evidence>
<dbReference type="GO" id="GO:0005886">
    <property type="term" value="C:plasma membrane"/>
    <property type="evidence" value="ECO:0007669"/>
    <property type="project" value="UniProtKB-SubCell"/>
</dbReference>
<dbReference type="InterPro" id="IPR052425">
    <property type="entry name" value="Uncharacterized_MFS-type"/>
</dbReference>
<feature type="transmembrane region" description="Helical" evidence="6">
    <location>
        <begin position="178"/>
        <end position="200"/>
    </location>
</feature>
<feature type="transmembrane region" description="Helical" evidence="6">
    <location>
        <begin position="50"/>
        <end position="72"/>
    </location>
</feature>
<reference evidence="7 8" key="1">
    <citation type="submission" date="2019-09" db="EMBL/GenBank/DDBJ databases">
        <authorList>
            <person name="Depoorter E."/>
        </authorList>
    </citation>
    <scope>NUCLEOTIDE SEQUENCE [LARGE SCALE GENOMIC DNA]</scope>
    <source>
        <strain evidence="7">LMG 20980</strain>
    </source>
</reference>
<accession>A0A6P2G4Z4</accession>
<keyword evidence="2" id="KW-1003">Cell membrane</keyword>
<evidence type="ECO:0000256" key="4">
    <source>
        <dbReference type="ARBA" id="ARBA00022989"/>
    </source>
</evidence>
<dbReference type="GeneID" id="56499324"/>
<feature type="transmembrane region" description="Helical" evidence="6">
    <location>
        <begin position="345"/>
        <end position="368"/>
    </location>
</feature>
<feature type="transmembrane region" description="Helical" evidence="6">
    <location>
        <begin position="260"/>
        <end position="280"/>
    </location>
</feature>
<feature type="transmembrane region" description="Helical" evidence="6">
    <location>
        <begin position="287"/>
        <end position="305"/>
    </location>
</feature>
<evidence type="ECO:0000256" key="5">
    <source>
        <dbReference type="ARBA" id="ARBA00023136"/>
    </source>
</evidence>
<dbReference type="CDD" id="cd17370">
    <property type="entry name" value="MFS_MJ1317_like"/>
    <property type="match status" value="1"/>
</dbReference>
<feature type="transmembrane region" description="Helical" evidence="6">
    <location>
        <begin position="223"/>
        <end position="248"/>
    </location>
</feature>
<organism evidence="7 8">
    <name type="scientific">Burkholderia anthina</name>
    <dbReference type="NCBI Taxonomy" id="179879"/>
    <lineage>
        <taxon>Bacteria</taxon>
        <taxon>Pseudomonadati</taxon>
        <taxon>Pseudomonadota</taxon>
        <taxon>Betaproteobacteria</taxon>
        <taxon>Burkholderiales</taxon>
        <taxon>Burkholderiaceae</taxon>
        <taxon>Burkholderia</taxon>
        <taxon>Burkholderia cepacia complex</taxon>
    </lineage>
</organism>
<dbReference type="InterPro" id="IPR036259">
    <property type="entry name" value="MFS_trans_sf"/>
</dbReference>
<keyword evidence="5 6" id="KW-0472">Membrane</keyword>
<feature type="transmembrane region" description="Helical" evidence="6">
    <location>
        <begin position="311"/>
        <end position="333"/>
    </location>
</feature>
<feature type="transmembrane region" description="Helical" evidence="6">
    <location>
        <begin position="374"/>
        <end position="393"/>
    </location>
</feature>
<dbReference type="AlphaFoldDB" id="A0A6P2G4Z4"/>
<sequence>MGARPTVSGKGTSARQAMRFVVLIGILSFFADCTYEGARGILGPFLAQAGATATIIGVVMGLGELLGYGLRLVSGTLADASRRFWTITIVGYLLQMSVVPALALTHTWQQAAVLVVLERVGKAIRNPPRDVMLSNAARHVGGYGWVFGVHEAFDQCGAMIGPLVVAAMMARGGSYREAFAVLAIPAACNLGFLAVARVVFPGSGAPVADAADAIATTAFPRRFWTYLAGAGLVAAGFADYPLIAYHFARHGTLPVNWIPVFYAVAMGVSGGASLVLGRLFDRYGMRVLIGLTMLCAAFSPCAFLADNFELALVGVVLWGMGMGVHESIIPAAVAPMVSAARRASAFGLFTSIYGVCWFVGSAAIGWLYDRSVTSTVVFCVATQLLAIPFLVGASSKEPKA</sequence>
<comment type="subcellular location">
    <subcellularLocation>
        <location evidence="1">Cell membrane</location>
        <topology evidence="1">Multi-pass membrane protein</topology>
    </subcellularLocation>
</comment>
<dbReference type="Pfam" id="PF07690">
    <property type="entry name" value="MFS_1"/>
    <property type="match status" value="1"/>
</dbReference>
<evidence type="ECO:0000256" key="2">
    <source>
        <dbReference type="ARBA" id="ARBA00022475"/>
    </source>
</evidence>
<dbReference type="SUPFAM" id="SSF103473">
    <property type="entry name" value="MFS general substrate transporter"/>
    <property type="match status" value="1"/>
</dbReference>
<dbReference type="PANTHER" id="PTHR42688:SF1">
    <property type="entry name" value="BLR5212 PROTEIN"/>
    <property type="match status" value="1"/>
</dbReference>
<dbReference type="GO" id="GO:0022857">
    <property type="term" value="F:transmembrane transporter activity"/>
    <property type="evidence" value="ECO:0007669"/>
    <property type="project" value="InterPro"/>
</dbReference>
<dbReference type="EMBL" id="CABVLY010000003">
    <property type="protein sequence ID" value="VVU48595.1"/>
    <property type="molecule type" value="Genomic_DNA"/>
</dbReference>
<dbReference type="Proteomes" id="UP000494201">
    <property type="component" value="Unassembled WGS sequence"/>
</dbReference>
<dbReference type="RefSeq" id="WP_244110678.1">
    <property type="nucleotide sequence ID" value="NZ_CABVLY010000003.1"/>
</dbReference>
<feature type="transmembrane region" description="Helical" evidence="6">
    <location>
        <begin position="20"/>
        <end position="38"/>
    </location>
</feature>
<protein>
    <submittedName>
        <fullName evidence="7">MFS transporter</fullName>
    </submittedName>
</protein>
<dbReference type="InterPro" id="IPR011701">
    <property type="entry name" value="MFS"/>
</dbReference>
<evidence type="ECO:0000256" key="1">
    <source>
        <dbReference type="ARBA" id="ARBA00004651"/>
    </source>
</evidence>
<name>A0A6P2G4Z4_9BURK</name>
<dbReference type="Gene3D" id="1.20.1250.20">
    <property type="entry name" value="MFS general substrate transporter like domains"/>
    <property type="match status" value="2"/>
</dbReference>
<dbReference type="PANTHER" id="PTHR42688">
    <property type="entry name" value="CONSERVED PROTEIN"/>
    <property type="match status" value="1"/>
</dbReference>
<evidence type="ECO:0000313" key="8">
    <source>
        <dbReference type="Proteomes" id="UP000494201"/>
    </source>
</evidence>